<reference evidence="5 6" key="1">
    <citation type="submission" date="2019-12" db="EMBL/GenBank/DDBJ databases">
        <authorList>
            <person name="Lee S.D."/>
        </authorList>
    </citation>
    <scope>NUCLEOTIDE SEQUENCE [LARGE SCALE GENOMIC DNA]</scope>
    <source>
        <strain evidence="5 6">GH1-50</strain>
    </source>
</reference>
<organism evidence="5 6">
    <name type="scientific">Kangsaoukella pontilimi</name>
    <dbReference type="NCBI Taxonomy" id="2691042"/>
    <lineage>
        <taxon>Bacteria</taxon>
        <taxon>Pseudomonadati</taxon>
        <taxon>Pseudomonadota</taxon>
        <taxon>Alphaproteobacteria</taxon>
        <taxon>Rhodobacterales</taxon>
        <taxon>Paracoccaceae</taxon>
        <taxon>Kangsaoukella</taxon>
    </lineage>
</organism>
<dbReference type="Gene3D" id="3.40.1410.10">
    <property type="entry name" value="Chorismate lyase-like"/>
    <property type="match status" value="1"/>
</dbReference>
<dbReference type="GO" id="GO:0003700">
    <property type="term" value="F:DNA-binding transcription factor activity"/>
    <property type="evidence" value="ECO:0007669"/>
    <property type="project" value="InterPro"/>
</dbReference>
<keyword evidence="2" id="KW-0238">DNA-binding</keyword>
<dbReference type="GO" id="GO:0045892">
    <property type="term" value="P:negative regulation of DNA-templated transcription"/>
    <property type="evidence" value="ECO:0007669"/>
    <property type="project" value="TreeGrafter"/>
</dbReference>
<dbReference type="SUPFAM" id="SSF64288">
    <property type="entry name" value="Chorismate lyase-like"/>
    <property type="match status" value="1"/>
</dbReference>
<dbReference type="InterPro" id="IPR036390">
    <property type="entry name" value="WH_DNA-bd_sf"/>
</dbReference>
<dbReference type="PROSITE" id="PS50949">
    <property type="entry name" value="HTH_GNTR"/>
    <property type="match status" value="1"/>
</dbReference>
<evidence type="ECO:0000259" key="4">
    <source>
        <dbReference type="PROSITE" id="PS50949"/>
    </source>
</evidence>
<feature type="domain" description="HTH gntR-type" evidence="4">
    <location>
        <begin position="3"/>
        <end position="71"/>
    </location>
</feature>
<dbReference type="SMART" id="SM00866">
    <property type="entry name" value="UTRA"/>
    <property type="match status" value="1"/>
</dbReference>
<evidence type="ECO:0000256" key="2">
    <source>
        <dbReference type="ARBA" id="ARBA00023125"/>
    </source>
</evidence>
<dbReference type="CDD" id="cd07377">
    <property type="entry name" value="WHTH_GntR"/>
    <property type="match status" value="1"/>
</dbReference>
<dbReference type="InterPro" id="IPR000524">
    <property type="entry name" value="Tscrpt_reg_HTH_GntR"/>
</dbReference>
<dbReference type="InterPro" id="IPR050679">
    <property type="entry name" value="Bact_HTH_transcr_reg"/>
</dbReference>
<keyword evidence="3" id="KW-0804">Transcription</keyword>
<evidence type="ECO:0000313" key="5">
    <source>
        <dbReference type="EMBL" id="MXQ06284.1"/>
    </source>
</evidence>
<dbReference type="Pfam" id="PF07702">
    <property type="entry name" value="UTRA"/>
    <property type="match status" value="1"/>
</dbReference>
<evidence type="ECO:0000256" key="1">
    <source>
        <dbReference type="ARBA" id="ARBA00023015"/>
    </source>
</evidence>
<dbReference type="Proteomes" id="UP000480350">
    <property type="component" value="Unassembled WGS sequence"/>
</dbReference>
<dbReference type="PRINTS" id="PR00035">
    <property type="entry name" value="HTHGNTR"/>
</dbReference>
<reference evidence="5 6" key="2">
    <citation type="submission" date="2020-03" db="EMBL/GenBank/DDBJ databases">
        <title>Kangsaoukella pontilimi gen. nov., sp. nov., a new member of the family Rhodobacteraceae isolated from a tidal mudflat.</title>
        <authorList>
            <person name="Kim I.S."/>
        </authorList>
    </citation>
    <scope>NUCLEOTIDE SEQUENCE [LARGE SCALE GENOMIC DNA]</scope>
    <source>
        <strain evidence="5 6">GH1-50</strain>
    </source>
</reference>
<evidence type="ECO:0000313" key="6">
    <source>
        <dbReference type="Proteomes" id="UP000480350"/>
    </source>
</evidence>
<proteinExistence type="predicted"/>
<protein>
    <submittedName>
        <fullName evidence="5">GntR family transcriptional regulator</fullName>
    </submittedName>
</protein>
<dbReference type="Gene3D" id="1.10.10.10">
    <property type="entry name" value="Winged helix-like DNA-binding domain superfamily/Winged helix DNA-binding domain"/>
    <property type="match status" value="1"/>
</dbReference>
<dbReference type="InterPro" id="IPR028978">
    <property type="entry name" value="Chorismate_lyase_/UTRA_dom_sf"/>
</dbReference>
<sequence length="233" mass="25769">MPSPLYKVVMDTLVGRIASGALPPGSMLPSETQIGRELGVAQGTARKALIELEARGLIYREQGRGTFVSRHTTENALFRFFRVRKPDGTLDEPSLVSEAIRERAAKARERDTLSGAPQRVFEISRLRRLGSSTLFSETSVVSTSQFPGLRNRSPLPNTLYVFFQQSYSTMILRADEVLTAKLADEAMAERLGIELGAPLMEINRTAFDALDQAVELRAMTFPAGSHRYFASLT</sequence>
<accession>A0A7C9IDV8</accession>
<dbReference type="AlphaFoldDB" id="A0A7C9IDV8"/>
<dbReference type="SMART" id="SM00345">
    <property type="entry name" value="HTH_GNTR"/>
    <property type="match status" value="1"/>
</dbReference>
<gene>
    <name evidence="5" type="ORF">GQ651_00350</name>
</gene>
<name>A0A7C9IDV8_9RHOB</name>
<keyword evidence="6" id="KW-1185">Reference proteome</keyword>
<dbReference type="RefSeq" id="WP_160762235.1">
    <property type="nucleotide sequence ID" value="NZ_WUPT01000001.1"/>
</dbReference>
<dbReference type="InterPro" id="IPR011663">
    <property type="entry name" value="UTRA"/>
</dbReference>
<keyword evidence="1" id="KW-0805">Transcription regulation</keyword>
<dbReference type="InterPro" id="IPR036388">
    <property type="entry name" value="WH-like_DNA-bd_sf"/>
</dbReference>
<dbReference type="Pfam" id="PF00392">
    <property type="entry name" value="GntR"/>
    <property type="match status" value="1"/>
</dbReference>
<dbReference type="SUPFAM" id="SSF46785">
    <property type="entry name" value="Winged helix' DNA-binding domain"/>
    <property type="match status" value="1"/>
</dbReference>
<dbReference type="EMBL" id="WUPT01000001">
    <property type="protein sequence ID" value="MXQ06284.1"/>
    <property type="molecule type" value="Genomic_DNA"/>
</dbReference>
<comment type="caution">
    <text evidence="5">The sequence shown here is derived from an EMBL/GenBank/DDBJ whole genome shotgun (WGS) entry which is preliminary data.</text>
</comment>
<dbReference type="PANTHER" id="PTHR44846:SF1">
    <property type="entry name" value="MANNOSYL-D-GLYCERATE TRANSPORT_METABOLISM SYSTEM REPRESSOR MNGR-RELATED"/>
    <property type="match status" value="1"/>
</dbReference>
<evidence type="ECO:0000256" key="3">
    <source>
        <dbReference type="ARBA" id="ARBA00023163"/>
    </source>
</evidence>
<dbReference type="PANTHER" id="PTHR44846">
    <property type="entry name" value="MANNOSYL-D-GLYCERATE TRANSPORT/METABOLISM SYSTEM REPRESSOR MNGR-RELATED"/>
    <property type="match status" value="1"/>
</dbReference>
<dbReference type="GO" id="GO:0003677">
    <property type="term" value="F:DNA binding"/>
    <property type="evidence" value="ECO:0007669"/>
    <property type="project" value="UniProtKB-KW"/>
</dbReference>